<name>A0A9P4YQW5_9HYPO</name>
<sequence>MVGTVSVSVVAYCQMTPTSAIQCSTSSDSDSTSFASDSDPSSDNNAAPEDWTISEDHQLRGMKQDERRPSWEAIAKTLGRPTKQTKQRWKTIKHRKHHDADADPASDTESNVVPNVHGLGYIPDVETRRQTHYLHRHIYAGLYPARSTFQQQQTDSESGRDNTNNNDECGDKDKDRDEEDEILVVLERKHDSTKWLEIQAGLYNATGRMVPLDVIRSRCRREVE</sequence>
<feature type="region of interest" description="Disordered" evidence="1">
    <location>
        <begin position="21"/>
        <end position="112"/>
    </location>
</feature>
<dbReference type="Proteomes" id="UP000749293">
    <property type="component" value="Unassembled WGS sequence"/>
</dbReference>
<reference evidence="3" key="1">
    <citation type="submission" date="2020-03" db="EMBL/GenBank/DDBJ databases">
        <title>Site-based positive gene gene selection in Geosmithia morbida across the United States reveals a broad range of putative effectors and factors for local host and environmental adapation.</title>
        <authorList>
            <person name="Onufrak A."/>
            <person name="Murdoch R.W."/>
            <person name="Gazis R."/>
            <person name="Huff M."/>
            <person name="Staton M."/>
            <person name="Klingeman W."/>
            <person name="Hadziabdic D."/>
        </authorList>
    </citation>
    <scope>NUCLEOTIDE SEQUENCE</scope>
    <source>
        <strain evidence="3">1262</strain>
    </source>
</reference>
<evidence type="ECO:0000313" key="3">
    <source>
        <dbReference type="EMBL" id="KAF4120157.1"/>
    </source>
</evidence>
<dbReference type="AlphaFoldDB" id="A0A9P4YQW5"/>
<dbReference type="OrthoDB" id="5154006at2759"/>
<comment type="caution">
    <text evidence="3">The sequence shown here is derived from an EMBL/GenBank/DDBJ whole genome shotgun (WGS) entry which is preliminary data.</text>
</comment>
<dbReference type="GeneID" id="55969512"/>
<feature type="compositionally biased region" description="Basic residues" evidence="1">
    <location>
        <begin position="83"/>
        <end position="97"/>
    </location>
</feature>
<dbReference type="EMBL" id="JAANYQ010000018">
    <property type="protein sequence ID" value="KAF4120157.1"/>
    <property type="molecule type" value="Genomic_DNA"/>
</dbReference>
<accession>A0A9P4YQW5</accession>
<feature type="compositionally biased region" description="Low complexity" evidence="1">
    <location>
        <begin position="24"/>
        <end position="43"/>
    </location>
</feature>
<keyword evidence="4" id="KW-1185">Reference proteome</keyword>
<protein>
    <recommendedName>
        <fullName evidence="2">Myb-like domain-containing protein</fullName>
    </recommendedName>
</protein>
<gene>
    <name evidence="3" type="ORF">GMORB2_3284</name>
</gene>
<dbReference type="InterPro" id="IPR009057">
    <property type="entry name" value="Homeodomain-like_sf"/>
</dbReference>
<organism evidence="3 4">
    <name type="scientific">Geosmithia morbida</name>
    <dbReference type="NCBI Taxonomy" id="1094350"/>
    <lineage>
        <taxon>Eukaryota</taxon>
        <taxon>Fungi</taxon>
        <taxon>Dikarya</taxon>
        <taxon>Ascomycota</taxon>
        <taxon>Pezizomycotina</taxon>
        <taxon>Sordariomycetes</taxon>
        <taxon>Hypocreomycetidae</taxon>
        <taxon>Hypocreales</taxon>
        <taxon>Bionectriaceae</taxon>
        <taxon>Geosmithia</taxon>
    </lineage>
</organism>
<proteinExistence type="predicted"/>
<feature type="compositionally biased region" description="Basic and acidic residues" evidence="1">
    <location>
        <begin position="54"/>
        <end position="70"/>
    </location>
</feature>
<dbReference type="SUPFAM" id="SSF46689">
    <property type="entry name" value="Homeodomain-like"/>
    <property type="match status" value="1"/>
</dbReference>
<dbReference type="RefSeq" id="XP_035318809.1">
    <property type="nucleotide sequence ID" value="XM_035465260.1"/>
</dbReference>
<evidence type="ECO:0000313" key="4">
    <source>
        <dbReference type="Proteomes" id="UP000749293"/>
    </source>
</evidence>
<dbReference type="InterPro" id="IPR001005">
    <property type="entry name" value="SANT/Myb"/>
</dbReference>
<feature type="domain" description="Myb-like" evidence="2">
    <location>
        <begin position="43"/>
        <end position="93"/>
    </location>
</feature>
<evidence type="ECO:0000256" key="1">
    <source>
        <dbReference type="SAM" id="MobiDB-lite"/>
    </source>
</evidence>
<evidence type="ECO:0000259" key="2">
    <source>
        <dbReference type="PROSITE" id="PS50090"/>
    </source>
</evidence>
<feature type="compositionally biased region" description="Polar residues" evidence="1">
    <location>
        <begin position="148"/>
        <end position="166"/>
    </location>
</feature>
<feature type="region of interest" description="Disordered" evidence="1">
    <location>
        <begin position="148"/>
        <end position="176"/>
    </location>
</feature>
<dbReference type="PROSITE" id="PS50090">
    <property type="entry name" value="MYB_LIKE"/>
    <property type="match status" value="1"/>
</dbReference>